<proteinExistence type="predicted"/>
<protein>
    <submittedName>
        <fullName evidence="1">Uncharacterized protein</fullName>
    </submittedName>
</protein>
<keyword evidence="2" id="KW-1185">Reference proteome</keyword>
<dbReference type="AlphaFoldDB" id="A0A2A6CFE9"/>
<reference evidence="1" key="2">
    <citation type="submission" date="2022-06" db="UniProtKB">
        <authorList>
            <consortium name="EnsemblMetazoa"/>
        </authorList>
    </citation>
    <scope>IDENTIFICATION</scope>
    <source>
        <strain evidence="1">PS312</strain>
    </source>
</reference>
<accession>A0A2A6CFE9</accession>
<sequence>MSGRRSGSADTDGMATASARNSVEVWLAHDDDHLLDVESTEMKPAEDKLREKEDREERKNKKLLRTAEYGACTLCAEDTRETNIIIRICLGRAIPAIRASAIEKSKKKFTHFLQPMKLAQCTHPTGSTTCKISTVKLQ</sequence>
<organism evidence="1 2">
    <name type="scientific">Pristionchus pacificus</name>
    <name type="common">Parasitic nematode worm</name>
    <dbReference type="NCBI Taxonomy" id="54126"/>
    <lineage>
        <taxon>Eukaryota</taxon>
        <taxon>Metazoa</taxon>
        <taxon>Ecdysozoa</taxon>
        <taxon>Nematoda</taxon>
        <taxon>Chromadorea</taxon>
        <taxon>Rhabditida</taxon>
        <taxon>Rhabditina</taxon>
        <taxon>Diplogasteromorpha</taxon>
        <taxon>Diplogasteroidea</taxon>
        <taxon>Neodiplogasteridae</taxon>
        <taxon>Pristionchus</taxon>
    </lineage>
</organism>
<reference evidence="2" key="1">
    <citation type="journal article" date="2008" name="Nat. Genet.">
        <title>The Pristionchus pacificus genome provides a unique perspective on nematode lifestyle and parasitism.</title>
        <authorList>
            <person name="Dieterich C."/>
            <person name="Clifton S.W."/>
            <person name="Schuster L.N."/>
            <person name="Chinwalla A."/>
            <person name="Delehaunty K."/>
            <person name="Dinkelacker I."/>
            <person name="Fulton L."/>
            <person name="Fulton R."/>
            <person name="Godfrey J."/>
            <person name="Minx P."/>
            <person name="Mitreva M."/>
            <person name="Roeseler W."/>
            <person name="Tian H."/>
            <person name="Witte H."/>
            <person name="Yang S.P."/>
            <person name="Wilson R.K."/>
            <person name="Sommer R.J."/>
        </authorList>
    </citation>
    <scope>NUCLEOTIDE SEQUENCE [LARGE SCALE GENOMIC DNA]</scope>
    <source>
        <strain evidence="2">PS312</strain>
    </source>
</reference>
<dbReference type="Proteomes" id="UP000005239">
    <property type="component" value="Unassembled WGS sequence"/>
</dbReference>
<evidence type="ECO:0000313" key="2">
    <source>
        <dbReference type="Proteomes" id="UP000005239"/>
    </source>
</evidence>
<accession>A0A8R1Z7J4</accession>
<gene>
    <name evidence="1" type="primary">WBGene00283228</name>
</gene>
<name>A0A2A6CFE9_PRIPA</name>
<evidence type="ECO:0000313" key="1">
    <source>
        <dbReference type="EnsemblMetazoa" id="PPA44859.1"/>
    </source>
</evidence>
<dbReference type="EnsemblMetazoa" id="PPA44859.1">
    <property type="protein sequence ID" value="PPA44859.1"/>
    <property type="gene ID" value="WBGene00283228"/>
</dbReference>